<keyword evidence="2" id="KW-0560">Oxidoreductase</keyword>
<dbReference type="SUPFAM" id="SSF51735">
    <property type="entry name" value="NAD(P)-binding Rossmann-fold domains"/>
    <property type="match status" value="1"/>
</dbReference>
<accession>A0A5C8ZX57</accession>
<name>A0A5C8ZX57_9GAMM</name>
<keyword evidence="5" id="KW-1185">Reference proteome</keyword>
<reference evidence="4 5" key="1">
    <citation type="submission" date="2019-08" db="EMBL/GenBank/DDBJ databases">
        <title>Parahaliea maris sp. nov., isolated from the surface seawater.</title>
        <authorList>
            <person name="Liu Y."/>
        </authorList>
    </citation>
    <scope>NUCLEOTIDE SEQUENCE [LARGE SCALE GENOMIC DNA]</scope>
    <source>
        <strain evidence="4 5">S2-26</strain>
    </source>
</reference>
<evidence type="ECO:0000313" key="5">
    <source>
        <dbReference type="Proteomes" id="UP000321933"/>
    </source>
</evidence>
<dbReference type="Proteomes" id="UP000321933">
    <property type="component" value="Unassembled WGS sequence"/>
</dbReference>
<dbReference type="InterPro" id="IPR020904">
    <property type="entry name" value="Sc_DH/Rdtase_CS"/>
</dbReference>
<gene>
    <name evidence="4" type="ORF">FVW59_04390</name>
</gene>
<dbReference type="PANTHER" id="PTHR45024">
    <property type="entry name" value="DEHYDROGENASES, SHORT CHAIN"/>
    <property type="match status" value="1"/>
</dbReference>
<evidence type="ECO:0000256" key="3">
    <source>
        <dbReference type="RuleBase" id="RU000363"/>
    </source>
</evidence>
<dbReference type="Gene3D" id="3.40.50.720">
    <property type="entry name" value="NAD(P)-binding Rossmann-like Domain"/>
    <property type="match status" value="2"/>
</dbReference>
<dbReference type="InterPro" id="IPR002347">
    <property type="entry name" value="SDR_fam"/>
</dbReference>
<dbReference type="RefSeq" id="WP_148063041.1">
    <property type="nucleotide sequence ID" value="NZ_VRYZ01000002.1"/>
</dbReference>
<dbReference type="PANTHER" id="PTHR45024:SF2">
    <property type="entry name" value="SCP2 DOMAIN-CONTAINING PROTEIN"/>
    <property type="match status" value="1"/>
</dbReference>
<dbReference type="GO" id="GO:0016491">
    <property type="term" value="F:oxidoreductase activity"/>
    <property type="evidence" value="ECO:0007669"/>
    <property type="project" value="UniProtKB-KW"/>
</dbReference>
<dbReference type="PROSITE" id="PS00061">
    <property type="entry name" value="ADH_SHORT"/>
    <property type="match status" value="1"/>
</dbReference>
<comment type="caution">
    <text evidence="4">The sequence shown here is derived from an EMBL/GenBank/DDBJ whole genome shotgun (WGS) entry which is preliminary data.</text>
</comment>
<sequence length="314" mass="32737">MDTLHFDGRVAIVTGAGGGLGRAYATLLAARGAKVLVNDLGGNFQGEGADLSHAEATAQAIRDLGGEALANGDSVATTQGAESIVAQAMEAWGQVDILINNAGVVVGVGPLWNVTDEQWNTDIGVAAGGTFRLCRAVWKHMWDRDYGRIINVASGSFFGMGSGVGYPAAKGAVWGITRGLASASAATGKNVRVNAIMPIAASRMTTLMGEEIETAMQRDFPADAVAPVVGLLAHDTAPSNGEMFSVGGGGFARVMLGVTAGYRGTNKQWTMEDVANNFERAMDHSEFFQPADALEDAEAYESGVNWNAFRAFIG</sequence>
<evidence type="ECO:0000256" key="1">
    <source>
        <dbReference type="ARBA" id="ARBA00006484"/>
    </source>
</evidence>
<evidence type="ECO:0000256" key="2">
    <source>
        <dbReference type="ARBA" id="ARBA00023002"/>
    </source>
</evidence>
<proteinExistence type="inferred from homology"/>
<organism evidence="4 5">
    <name type="scientific">Parahaliea aestuarii</name>
    <dbReference type="NCBI Taxonomy" id="1852021"/>
    <lineage>
        <taxon>Bacteria</taxon>
        <taxon>Pseudomonadati</taxon>
        <taxon>Pseudomonadota</taxon>
        <taxon>Gammaproteobacteria</taxon>
        <taxon>Cellvibrionales</taxon>
        <taxon>Halieaceae</taxon>
        <taxon>Parahaliea</taxon>
    </lineage>
</organism>
<comment type="similarity">
    <text evidence="1 3">Belongs to the short-chain dehydrogenases/reductases (SDR) family.</text>
</comment>
<dbReference type="Pfam" id="PF00106">
    <property type="entry name" value="adh_short"/>
    <property type="match status" value="1"/>
</dbReference>
<dbReference type="InterPro" id="IPR051687">
    <property type="entry name" value="Peroxisomal_Beta-Oxidation"/>
</dbReference>
<dbReference type="InterPro" id="IPR036291">
    <property type="entry name" value="NAD(P)-bd_dom_sf"/>
</dbReference>
<protein>
    <submittedName>
        <fullName evidence="4">SDR family NAD(P)-dependent oxidoreductase</fullName>
    </submittedName>
</protein>
<dbReference type="AlphaFoldDB" id="A0A5C8ZX57"/>
<dbReference type="EMBL" id="VRYZ01000002">
    <property type="protein sequence ID" value="TXS93105.1"/>
    <property type="molecule type" value="Genomic_DNA"/>
</dbReference>
<dbReference type="OrthoDB" id="9787298at2"/>
<dbReference type="PRINTS" id="PR00080">
    <property type="entry name" value="SDRFAMILY"/>
</dbReference>
<dbReference type="PRINTS" id="PR00081">
    <property type="entry name" value="GDHRDH"/>
</dbReference>
<evidence type="ECO:0000313" key="4">
    <source>
        <dbReference type="EMBL" id="TXS93105.1"/>
    </source>
</evidence>